<organism evidence="4 6">
    <name type="scientific">Leptospira perolatii</name>
    <dbReference type="NCBI Taxonomy" id="2023191"/>
    <lineage>
        <taxon>Bacteria</taxon>
        <taxon>Pseudomonadati</taxon>
        <taxon>Spirochaetota</taxon>
        <taxon>Spirochaetia</taxon>
        <taxon>Leptospirales</taxon>
        <taxon>Leptospiraceae</taxon>
        <taxon>Leptospira</taxon>
    </lineage>
</organism>
<proteinExistence type="predicted"/>
<feature type="transmembrane region" description="Helical" evidence="1">
    <location>
        <begin position="147"/>
        <end position="167"/>
    </location>
</feature>
<keyword evidence="1" id="KW-0472">Membrane</keyword>
<dbReference type="Proteomes" id="UP000231990">
    <property type="component" value="Unassembled WGS sequence"/>
</dbReference>
<feature type="transmembrane region" description="Helical" evidence="1">
    <location>
        <begin position="92"/>
        <end position="110"/>
    </location>
</feature>
<dbReference type="InterPro" id="IPR000620">
    <property type="entry name" value="EamA_dom"/>
</dbReference>
<keyword evidence="1" id="KW-1133">Transmembrane helix</keyword>
<protein>
    <submittedName>
        <fullName evidence="4">Permease</fullName>
    </submittedName>
</protein>
<evidence type="ECO:0000313" key="6">
    <source>
        <dbReference type="Proteomes" id="UP000231990"/>
    </source>
</evidence>
<dbReference type="PANTHER" id="PTHR22911">
    <property type="entry name" value="ACYL-MALONYL CONDENSING ENZYME-RELATED"/>
    <property type="match status" value="1"/>
</dbReference>
<feature type="transmembrane region" description="Helical" evidence="1">
    <location>
        <begin position="208"/>
        <end position="226"/>
    </location>
</feature>
<feature type="domain" description="EamA" evidence="2">
    <location>
        <begin position="20"/>
        <end position="137"/>
    </location>
</feature>
<evidence type="ECO:0000259" key="2">
    <source>
        <dbReference type="Pfam" id="PF00892"/>
    </source>
</evidence>
<feature type="transmembrane region" description="Helical" evidence="1">
    <location>
        <begin position="35"/>
        <end position="54"/>
    </location>
</feature>
<dbReference type="SUPFAM" id="SSF103481">
    <property type="entry name" value="Multidrug resistance efflux transporter EmrE"/>
    <property type="match status" value="2"/>
</dbReference>
<evidence type="ECO:0000313" key="5">
    <source>
        <dbReference type="Proteomes" id="UP000231962"/>
    </source>
</evidence>
<feature type="transmembrane region" description="Helical" evidence="1">
    <location>
        <begin position="66"/>
        <end position="86"/>
    </location>
</feature>
<feature type="transmembrane region" description="Helical" evidence="1">
    <location>
        <begin position="238"/>
        <end position="257"/>
    </location>
</feature>
<dbReference type="GO" id="GO:0016020">
    <property type="term" value="C:membrane"/>
    <property type="evidence" value="ECO:0007669"/>
    <property type="project" value="InterPro"/>
</dbReference>
<feature type="transmembrane region" description="Helical" evidence="1">
    <location>
        <begin position="263"/>
        <end position="281"/>
    </location>
</feature>
<dbReference type="Proteomes" id="UP000231962">
    <property type="component" value="Unassembled WGS sequence"/>
</dbReference>
<dbReference type="EMBL" id="NPDY01000003">
    <property type="protein sequence ID" value="PJZ70521.1"/>
    <property type="molecule type" value="Genomic_DNA"/>
</dbReference>
<feature type="transmembrane region" description="Helical" evidence="1">
    <location>
        <begin position="122"/>
        <end position="141"/>
    </location>
</feature>
<evidence type="ECO:0000313" key="3">
    <source>
        <dbReference type="EMBL" id="PJZ70521.1"/>
    </source>
</evidence>
<feature type="transmembrane region" description="Helical" evidence="1">
    <location>
        <begin position="179"/>
        <end position="202"/>
    </location>
</feature>
<accession>A0A2M9ZQJ2</accession>
<keyword evidence="5" id="KW-1185">Reference proteome</keyword>
<sequence length="288" mass="32807">MEENRLRNYIELQLSQLIISGNVLFAHLLSQSPSLITWGRTFFASLVLGGFLLLRKRPLLFPHKKENFWSLCSGLLLALHWVTFFASAQVSSVAIAVVTLFTHPVWTVLLEPFHFKTRIKPLDVVMSLVVLFAMWILVPEFQLSNKYALGVLLGLTSAFALAFRNLWTKIHLSSHPSSTVLFHQTVVCCVILTPSIFLEPIFKTEKEWFLVILLGVFFTAFAHTLYIRAVFYMKVKTVALMTTVQPVYSSLLAWLLLKEIPRGQDLIGGVLILTAALVETIRYQRRKE</sequence>
<reference evidence="5 6" key="1">
    <citation type="submission" date="2017-07" db="EMBL/GenBank/DDBJ databases">
        <title>Leptospira spp. isolated from tropical soils.</title>
        <authorList>
            <person name="Thibeaux R."/>
            <person name="Iraola G."/>
            <person name="Ferres I."/>
            <person name="Bierque E."/>
            <person name="Girault D."/>
            <person name="Soupe-Gilbert M.-E."/>
            <person name="Picardeau M."/>
            <person name="Goarant C."/>
        </authorList>
    </citation>
    <scope>NUCLEOTIDE SEQUENCE [LARGE SCALE GENOMIC DNA]</scope>
    <source>
        <strain evidence="4 6">FH1-B-B1</strain>
        <strain evidence="3 5">FH1-B-C1</strain>
    </source>
</reference>
<dbReference type="OrthoDB" id="6707571at2"/>
<dbReference type="InterPro" id="IPR037185">
    <property type="entry name" value="EmrE-like"/>
</dbReference>
<dbReference type="Pfam" id="PF00892">
    <property type="entry name" value="EamA"/>
    <property type="match status" value="2"/>
</dbReference>
<gene>
    <name evidence="3" type="ORF">CH360_05905</name>
    <name evidence="4" type="ORF">CH373_05485</name>
</gene>
<dbReference type="EMBL" id="NPDZ01000002">
    <property type="protein sequence ID" value="PJZ74357.1"/>
    <property type="molecule type" value="Genomic_DNA"/>
</dbReference>
<keyword evidence="1" id="KW-0812">Transmembrane</keyword>
<feature type="domain" description="EamA" evidence="2">
    <location>
        <begin position="149"/>
        <end position="278"/>
    </location>
</feature>
<comment type="caution">
    <text evidence="4">The sequence shown here is derived from an EMBL/GenBank/DDBJ whole genome shotgun (WGS) entry which is preliminary data.</text>
</comment>
<evidence type="ECO:0000256" key="1">
    <source>
        <dbReference type="SAM" id="Phobius"/>
    </source>
</evidence>
<evidence type="ECO:0000313" key="4">
    <source>
        <dbReference type="EMBL" id="PJZ74357.1"/>
    </source>
</evidence>
<dbReference type="AlphaFoldDB" id="A0A2M9ZQJ2"/>
<dbReference type="RefSeq" id="WP_100713089.1">
    <property type="nucleotide sequence ID" value="NZ_NPDY01000003.1"/>
</dbReference>
<name>A0A2M9ZQJ2_9LEPT</name>